<feature type="compositionally biased region" description="Low complexity" evidence="1">
    <location>
        <begin position="50"/>
        <end position="59"/>
    </location>
</feature>
<accession>A0AAD6USU7</accession>
<evidence type="ECO:0000313" key="2">
    <source>
        <dbReference type="EMBL" id="KAJ7189727.1"/>
    </source>
</evidence>
<feature type="compositionally biased region" description="Polar residues" evidence="1">
    <location>
        <begin position="37"/>
        <end position="47"/>
    </location>
</feature>
<evidence type="ECO:0000313" key="3">
    <source>
        <dbReference type="Proteomes" id="UP001219525"/>
    </source>
</evidence>
<protein>
    <submittedName>
        <fullName evidence="2">Uncharacterized protein</fullName>
    </submittedName>
</protein>
<gene>
    <name evidence="2" type="ORF">GGX14DRAFT_484508</name>
</gene>
<feature type="region of interest" description="Disordered" evidence="1">
    <location>
        <begin position="37"/>
        <end position="69"/>
    </location>
</feature>
<comment type="caution">
    <text evidence="2">The sequence shown here is derived from an EMBL/GenBank/DDBJ whole genome shotgun (WGS) entry which is preliminary data.</text>
</comment>
<keyword evidence="3" id="KW-1185">Reference proteome</keyword>
<organism evidence="2 3">
    <name type="scientific">Mycena pura</name>
    <dbReference type="NCBI Taxonomy" id="153505"/>
    <lineage>
        <taxon>Eukaryota</taxon>
        <taxon>Fungi</taxon>
        <taxon>Dikarya</taxon>
        <taxon>Basidiomycota</taxon>
        <taxon>Agaricomycotina</taxon>
        <taxon>Agaricomycetes</taxon>
        <taxon>Agaricomycetidae</taxon>
        <taxon>Agaricales</taxon>
        <taxon>Marasmiineae</taxon>
        <taxon>Mycenaceae</taxon>
        <taxon>Mycena</taxon>
    </lineage>
</organism>
<dbReference type="EMBL" id="JARJCW010000168">
    <property type="protein sequence ID" value="KAJ7189727.1"/>
    <property type="molecule type" value="Genomic_DNA"/>
</dbReference>
<sequence>MQHLIAVSRYISSDPASSRFPSLFLVLVRPPASASAYSHHTTMSEEITVSARARAPSRSARPDPDPYQPGDYVAVTHSGVRHEGVVVGAHIDYAGRQIVEVQLDAGQVYNAWYPTVTRVRRTVSYARPSPGRSRTIERRIYW</sequence>
<name>A0AAD6USU7_9AGAR</name>
<dbReference type="Proteomes" id="UP001219525">
    <property type="component" value="Unassembled WGS sequence"/>
</dbReference>
<evidence type="ECO:0000256" key="1">
    <source>
        <dbReference type="SAM" id="MobiDB-lite"/>
    </source>
</evidence>
<proteinExistence type="predicted"/>
<dbReference type="AlphaFoldDB" id="A0AAD6USU7"/>
<reference evidence="2" key="1">
    <citation type="submission" date="2023-03" db="EMBL/GenBank/DDBJ databases">
        <title>Massive genome expansion in bonnet fungi (Mycena s.s.) driven by repeated elements and novel gene families across ecological guilds.</title>
        <authorList>
            <consortium name="Lawrence Berkeley National Laboratory"/>
            <person name="Harder C.B."/>
            <person name="Miyauchi S."/>
            <person name="Viragh M."/>
            <person name="Kuo A."/>
            <person name="Thoen E."/>
            <person name="Andreopoulos B."/>
            <person name="Lu D."/>
            <person name="Skrede I."/>
            <person name="Drula E."/>
            <person name="Henrissat B."/>
            <person name="Morin E."/>
            <person name="Kohler A."/>
            <person name="Barry K."/>
            <person name="LaButti K."/>
            <person name="Morin E."/>
            <person name="Salamov A."/>
            <person name="Lipzen A."/>
            <person name="Mereny Z."/>
            <person name="Hegedus B."/>
            <person name="Baldrian P."/>
            <person name="Stursova M."/>
            <person name="Weitz H."/>
            <person name="Taylor A."/>
            <person name="Grigoriev I.V."/>
            <person name="Nagy L.G."/>
            <person name="Martin F."/>
            <person name="Kauserud H."/>
        </authorList>
    </citation>
    <scope>NUCLEOTIDE SEQUENCE</scope>
    <source>
        <strain evidence="2">9144</strain>
    </source>
</reference>